<dbReference type="EMBL" id="JAVRHL010000002">
    <property type="protein sequence ID" value="MDT0682959.1"/>
    <property type="molecule type" value="Genomic_DNA"/>
</dbReference>
<reference evidence="8 9" key="1">
    <citation type="submission" date="2023-09" db="EMBL/GenBank/DDBJ databases">
        <authorList>
            <person name="Rey-Velasco X."/>
        </authorList>
    </citation>
    <scope>NUCLEOTIDE SEQUENCE [LARGE SCALE GENOMIC DNA]</scope>
    <source>
        <strain evidence="8 9">F158</strain>
    </source>
</reference>
<organism evidence="8 9">
    <name type="scientific">Tropicimonas omnivorans</name>
    <dbReference type="NCBI Taxonomy" id="3075590"/>
    <lineage>
        <taxon>Bacteria</taxon>
        <taxon>Pseudomonadati</taxon>
        <taxon>Pseudomonadota</taxon>
        <taxon>Alphaproteobacteria</taxon>
        <taxon>Rhodobacterales</taxon>
        <taxon>Roseobacteraceae</taxon>
        <taxon>Tropicimonas</taxon>
    </lineage>
</organism>
<keyword evidence="8" id="KW-0808">Transferase</keyword>
<feature type="domain" description="HTH gntR-type" evidence="7">
    <location>
        <begin position="20"/>
        <end position="88"/>
    </location>
</feature>
<evidence type="ECO:0000256" key="2">
    <source>
        <dbReference type="ARBA" id="ARBA00022898"/>
    </source>
</evidence>
<sequence>MKHAGGALIPSLTIDRSDKATLSTQLVTGLRRMILTGDLAVGTRLPATRILARDQGVSRTTIVTVYDQLLAEGLIVSRVGAGTFVSEEVSLAPAPPPLTGNDPLPRLASLSRGASEQYFPRLSHPGSPRAFVTGMPAFDAFPMSTWARISSQYWRSARAAIMSYPDPAGLPELRRAICQHLRANRGLVCETEEVFVFAGAQDAFSQIAEMILDPGEPVWMENPGAIGARNAFYSRGARLVPVPVDEDGIDVSQGLALEPAPRAIFVTPAHQHPLGVTMSRDRRFELLAAAGAAGAWIVEDDYVGEFNYAKSPLPPLKALDGGGRVIYVGTFSKALFPAVRLGYAVMPPSLVDIFERALGATAHGVSSAMQSIVTRFIEEGHFSAHIRRMRETYAERRDTLIEASARHLSGRIDVRPTETGFHTVGFLPEGGLGEAELERRAEGAGLATASLGRFALAPLTRKGVTLGFSAVPPAELARGVERLAALLGSVSSPPGSTPPPARRSSGRAHPDCPPGSSA</sequence>
<evidence type="ECO:0000256" key="6">
    <source>
        <dbReference type="SAM" id="MobiDB-lite"/>
    </source>
</evidence>
<dbReference type="SMART" id="SM00345">
    <property type="entry name" value="HTH_GNTR"/>
    <property type="match status" value="1"/>
</dbReference>
<comment type="caution">
    <text evidence="8">The sequence shown here is derived from an EMBL/GenBank/DDBJ whole genome shotgun (WGS) entry which is preliminary data.</text>
</comment>
<keyword evidence="5" id="KW-0804">Transcription</keyword>
<evidence type="ECO:0000256" key="4">
    <source>
        <dbReference type="ARBA" id="ARBA00023125"/>
    </source>
</evidence>
<evidence type="ECO:0000256" key="3">
    <source>
        <dbReference type="ARBA" id="ARBA00023015"/>
    </source>
</evidence>
<proteinExistence type="inferred from homology"/>
<keyword evidence="8" id="KW-0032">Aminotransferase</keyword>
<dbReference type="InterPro" id="IPR051446">
    <property type="entry name" value="HTH_trans_reg/aminotransferase"/>
</dbReference>
<dbReference type="PROSITE" id="PS50949">
    <property type="entry name" value="HTH_GNTR"/>
    <property type="match status" value="1"/>
</dbReference>
<comment type="similarity">
    <text evidence="1">In the C-terminal section; belongs to the class-I pyridoxal-phosphate-dependent aminotransferase family.</text>
</comment>
<dbReference type="CDD" id="cd07377">
    <property type="entry name" value="WHTH_GntR"/>
    <property type="match status" value="1"/>
</dbReference>
<dbReference type="Pfam" id="PF00155">
    <property type="entry name" value="Aminotran_1_2"/>
    <property type="match status" value="1"/>
</dbReference>
<accession>A0ABU3DGY0</accession>
<dbReference type="Proteomes" id="UP001265259">
    <property type="component" value="Unassembled WGS sequence"/>
</dbReference>
<evidence type="ECO:0000313" key="9">
    <source>
        <dbReference type="Proteomes" id="UP001265259"/>
    </source>
</evidence>
<dbReference type="PANTHER" id="PTHR46577">
    <property type="entry name" value="HTH-TYPE TRANSCRIPTIONAL REGULATORY PROTEIN GABR"/>
    <property type="match status" value="1"/>
</dbReference>
<gene>
    <name evidence="8" type="ORF">RM543_09695</name>
</gene>
<feature type="region of interest" description="Disordered" evidence="6">
    <location>
        <begin position="488"/>
        <end position="518"/>
    </location>
</feature>
<dbReference type="Pfam" id="PF00392">
    <property type="entry name" value="GntR"/>
    <property type="match status" value="1"/>
</dbReference>
<dbReference type="InterPro" id="IPR015421">
    <property type="entry name" value="PyrdxlP-dep_Trfase_major"/>
</dbReference>
<name>A0ABU3DGY0_9RHOB</name>
<dbReference type="InterPro" id="IPR015424">
    <property type="entry name" value="PyrdxlP-dep_Trfase"/>
</dbReference>
<dbReference type="PANTHER" id="PTHR46577:SF1">
    <property type="entry name" value="HTH-TYPE TRANSCRIPTIONAL REGULATORY PROTEIN GABR"/>
    <property type="match status" value="1"/>
</dbReference>
<keyword evidence="3" id="KW-0805">Transcription regulation</keyword>
<dbReference type="GO" id="GO:0008483">
    <property type="term" value="F:transaminase activity"/>
    <property type="evidence" value="ECO:0007669"/>
    <property type="project" value="UniProtKB-KW"/>
</dbReference>
<evidence type="ECO:0000256" key="1">
    <source>
        <dbReference type="ARBA" id="ARBA00005384"/>
    </source>
</evidence>
<dbReference type="SUPFAM" id="SSF46785">
    <property type="entry name" value="Winged helix' DNA-binding domain"/>
    <property type="match status" value="1"/>
</dbReference>
<dbReference type="Gene3D" id="3.40.640.10">
    <property type="entry name" value="Type I PLP-dependent aspartate aminotransferase-like (Major domain)"/>
    <property type="match status" value="1"/>
</dbReference>
<dbReference type="InterPro" id="IPR036388">
    <property type="entry name" value="WH-like_DNA-bd_sf"/>
</dbReference>
<protein>
    <submittedName>
        <fullName evidence="8">PLP-dependent aminotransferase family protein</fullName>
    </submittedName>
</protein>
<dbReference type="InterPro" id="IPR000524">
    <property type="entry name" value="Tscrpt_reg_HTH_GntR"/>
</dbReference>
<dbReference type="InterPro" id="IPR036390">
    <property type="entry name" value="WH_DNA-bd_sf"/>
</dbReference>
<dbReference type="Gene3D" id="1.10.10.10">
    <property type="entry name" value="Winged helix-like DNA-binding domain superfamily/Winged helix DNA-binding domain"/>
    <property type="match status" value="1"/>
</dbReference>
<dbReference type="SUPFAM" id="SSF53383">
    <property type="entry name" value="PLP-dependent transferases"/>
    <property type="match status" value="1"/>
</dbReference>
<keyword evidence="9" id="KW-1185">Reference proteome</keyword>
<dbReference type="RefSeq" id="WP_311690990.1">
    <property type="nucleotide sequence ID" value="NZ_JAVRHL010000002.1"/>
</dbReference>
<dbReference type="CDD" id="cd00609">
    <property type="entry name" value="AAT_like"/>
    <property type="match status" value="1"/>
</dbReference>
<keyword evidence="2" id="KW-0663">Pyridoxal phosphate</keyword>
<keyword evidence="4" id="KW-0238">DNA-binding</keyword>
<evidence type="ECO:0000256" key="5">
    <source>
        <dbReference type="ARBA" id="ARBA00023163"/>
    </source>
</evidence>
<evidence type="ECO:0000259" key="7">
    <source>
        <dbReference type="PROSITE" id="PS50949"/>
    </source>
</evidence>
<dbReference type="InterPro" id="IPR004839">
    <property type="entry name" value="Aminotransferase_I/II_large"/>
</dbReference>
<evidence type="ECO:0000313" key="8">
    <source>
        <dbReference type="EMBL" id="MDT0682959.1"/>
    </source>
</evidence>